<organism evidence="5 6">
    <name type="scientific">Jaculus jaculus</name>
    <name type="common">Lesser Egyptian jerboa</name>
    <dbReference type="NCBI Taxonomy" id="51337"/>
    <lineage>
        <taxon>Eukaryota</taxon>
        <taxon>Metazoa</taxon>
        <taxon>Chordata</taxon>
        <taxon>Craniata</taxon>
        <taxon>Vertebrata</taxon>
        <taxon>Euteleostomi</taxon>
        <taxon>Mammalia</taxon>
        <taxon>Eutheria</taxon>
        <taxon>Euarchontoglires</taxon>
        <taxon>Glires</taxon>
        <taxon>Rodentia</taxon>
        <taxon>Myomorpha</taxon>
        <taxon>Dipodoidea</taxon>
        <taxon>Dipodidae</taxon>
        <taxon>Dipodinae</taxon>
        <taxon>Jaculus</taxon>
    </lineage>
</organism>
<feature type="compositionally biased region" description="Polar residues" evidence="3">
    <location>
        <begin position="87"/>
        <end position="111"/>
    </location>
</feature>
<reference evidence="5" key="2">
    <citation type="submission" date="2025-09" db="UniProtKB">
        <authorList>
            <consortium name="Ensembl"/>
        </authorList>
    </citation>
    <scope>IDENTIFICATION</scope>
</reference>
<dbReference type="GO" id="GO:0003714">
    <property type="term" value="F:transcription corepressor activity"/>
    <property type="evidence" value="ECO:0007669"/>
    <property type="project" value="Ensembl"/>
</dbReference>
<dbReference type="InterPro" id="IPR029306">
    <property type="entry name" value="RNF111_N"/>
</dbReference>
<feature type="region of interest" description="Disordered" evidence="3">
    <location>
        <begin position="62"/>
        <end position="257"/>
    </location>
</feature>
<dbReference type="GO" id="GO:0005634">
    <property type="term" value="C:nucleus"/>
    <property type="evidence" value="ECO:0007669"/>
    <property type="project" value="UniProtKB-SubCell"/>
</dbReference>
<feature type="compositionally biased region" description="Low complexity" evidence="3">
    <location>
        <begin position="203"/>
        <end position="220"/>
    </location>
</feature>
<keyword evidence="2" id="KW-0539">Nucleus</keyword>
<evidence type="ECO:0000313" key="5">
    <source>
        <dbReference type="Ensembl" id="ENSJJAP00000013085.1"/>
    </source>
</evidence>
<evidence type="ECO:0000256" key="3">
    <source>
        <dbReference type="SAM" id="MobiDB-lite"/>
    </source>
</evidence>
<feature type="compositionally biased region" description="Basic and acidic residues" evidence="3">
    <location>
        <begin position="1"/>
        <end position="12"/>
    </location>
</feature>
<feature type="compositionally biased region" description="Basic residues" evidence="3">
    <location>
        <begin position="169"/>
        <end position="187"/>
    </location>
</feature>
<feature type="compositionally biased region" description="Basic and acidic residues" evidence="3">
    <location>
        <begin position="22"/>
        <end position="32"/>
    </location>
</feature>
<gene>
    <name evidence="5" type="primary">Ark2n</name>
</gene>
<dbReference type="AlphaFoldDB" id="A0A8C5KSG2"/>
<dbReference type="Pfam" id="PF15303">
    <property type="entry name" value="RNF111_N"/>
    <property type="match status" value="1"/>
</dbReference>
<evidence type="ECO:0000256" key="2">
    <source>
        <dbReference type="ARBA" id="ARBA00023242"/>
    </source>
</evidence>
<sequence length="405" mass="43575">MKMEEAVGKVEELIESEVPPKTSEHEAAKEEDGSVELVPQVPKDGVTDSTVLSSMPCLLMELRRDSSESQLASTESDKPTTGRVYESDSSNHCMLSPSSSGHLADSDTLSSAEEHEPSQVETAVEGDSSGVSGAIVGRKSRRSRSESETSTMAAKKNRQSSDKQNGRVTKVKGHRSQKHKERIRLLRQKREAAARKKYNLLQDSSTSDSDLTCDSSSSSSDEGEEEVSGSSKTITAEIPDGPPVVAHYDMSDTSSDPEVVNVDNLLAAAVVQEHSNSVGGQNPGATWRTSGLLEEQDAEAGHLDPGFLARDKTSAGTAPLNEEINIASSDSEVEIVGVQEHARCVHPRGGVIQSVSSWKHGSGTQYVGTRQTQSWTAVTPQQTWASPAEVVDLTLDEDSRRKYLL</sequence>
<comment type="subcellular location">
    <subcellularLocation>
        <location evidence="1">Nucleus</location>
    </subcellularLocation>
</comment>
<dbReference type="GO" id="GO:0000785">
    <property type="term" value="C:chromatin"/>
    <property type="evidence" value="ECO:0007669"/>
    <property type="project" value="Ensembl"/>
</dbReference>
<feature type="region of interest" description="Disordered" evidence="3">
    <location>
        <begin position="1"/>
        <end position="50"/>
    </location>
</feature>
<dbReference type="GO" id="GO:1903901">
    <property type="term" value="P:negative regulation of viral life cycle"/>
    <property type="evidence" value="ECO:0007669"/>
    <property type="project" value="Ensembl"/>
</dbReference>
<dbReference type="CTD" id="147339"/>
<dbReference type="Proteomes" id="UP000694385">
    <property type="component" value="Unassembled WGS sequence"/>
</dbReference>
<evidence type="ECO:0000259" key="4">
    <source>
        <dbReference type="Pfam" id="PF15303"/>
    </source>
</evidence>
<reference evidence="5" key="1">
    <citation type="submission" date="2025-08" db="UniProtKB">
        <authorList>
            <consortium name="Ensembl"/>
        </authorList>
    </citation>
    <scope>IDENTIFICATION</scope>
</reference>
<evidence type="ECO:0000256" key="1">
    <source>
        <dbReference type="ARBA" id="ARBA00004123"/>
    </source>
</evidence>
<dbReference type="GeneTree" id="ENSGT00390000016167"/>
<dbReference type="OrthoDB" id="9938906at2759"/>
<dbReference type="Ensembl" id="ENSJJAT00000019572.1">
    <property type="protein sequence ID" value="ENSJJAP00000013085.1"/>
    <property type="gene ID" value="ENSJJAG00000015948.1"/>
</dbReference>
<dbReference type="GeneID" id="101609744"/>
<evidence type="ECO:0000313" key="6">
    <source>
        <dbReference type="Proteomes" id="UP000694385"/>
    </source>
</evidence>
<dbReference type="GO" id="GO:0019046">
    <property type="term" value="P:release from viral latency"/>
    <property type="evidence" value="ECO:0007669"/>
    <property type="project" value="Ensembl"/>
</dbReference>
<dbReference type="OMA" id="PVIAHYD"/>
<name>A0A8C5KSG2_JACJA</name>
<dbReference type="InterPro" id="IPR051073">
    <property type="entry name" value="ZNRF3_Arkadia_E3_ligases"/>
</dbReference>
<accession>A0A8C5KSG2</accession>
<keyword evidence="6" id="KW-1185">Reference proteome</keyword>
<dbReference type="PANTHER" id="PTHR16200">
    <property type="entry name" value="RING ZINC FINGER"/>
    <property type="match status" value="1"/>
</dbReference>
<protein>
    <submittedName>
        <fullName evidence="5">Arkadia (RNF111) N-terminal like PKA signaling regulator 2N</fullName>
    </submittedName>
</protein>
<proteinExistence type="predicted"/>
<feature type="domain" description="E3 ubiquitin-protein ligase Arkadia N-terminal" evidence="4">
    <location>
        <begin position="86"/>
        <end position="228"/>
    </location>
</feature>